<reference evidence="5" key="3">
    <citation type="journal article" date="2020" name="Plant Biotechnol. J.">
        <title>The pomegranate (Punica granatum L.) draft genome dissects genetic divergence between soft- and hard-seeded cultivars.</title>
        <authorList>
            <person name="Luo X."/>
            <person name="Li H."/>
            <person name="Wu Z."/>
            <person name="Yao W."/>
            <person name="Zhao P."/>
            <person name="Cao D."/>
            <person name="Yu H."/>
            <person name="Li K."/>
            <person name="Poudel K."/>
            <person name="Zhao D."/>
            <person name="Zhang F."/>
            <person name="Xia X."/>
            <person name="Chen L."/>
            <person name="Wang Q."/>
            <person name="Jing D."/>
            <person name="Cao S."/>
        </authorList>
    </citation>
    <scope>NUCLEOTIDE SEQUENCE [LARGE SCALE GENOMIC DNA]</scope>
</reference>
<keyword evidence="5" id="KW-1185">Reference proteome</keyword>
<dbReference type="Proteomes" id="UP000515151">
    <property type="component" value="Chromosome 2"/>
</dbReference>
<accession>A0A218XV46</accession>
<dbReference type="PANTHER" id="PTHR33915">
    <property type="entry name" value="OSJNBA0033G05.11 PROTEIN"/>
    <property type="match status" value="1"/>
</dbReference>
<evidence type="ECO:0000256" key="1">
    <source>
        <dbReference type="SAM" id="MobiDB-lite"/>
    </source>
</evidence>
<dbReference type="Gene3D" id="1.10.150.50">
    <property type="entry name" value="Transcription Factor, Ets-1"/>
    <property type="match status" value="1"/>
</dbReference>
<dbReference type="InterPro" id="IPR001660">
    <property type="entry name" value="SAM"/>
</dbReference>
<organism evidence="3 4">
    <name type="scientific">Punica granatum</name>
    <name type="common">Pomegranate</name>
    <dbReference type="NCBI Taxonomy" id="22663"/>
    <lineage>
        <taxon>Eukaryota</taxon>
        <taxon>Viridiplantae</taxon>
        <taxon>Streptophyta</taxon>
        <taxon>Embryophyta</taxon>
        <taxon>Tracheophyta</taxon>
        <taxon>Spermatophyta</taxon>
        <taxon>Magnoliopsida</taxon>
        <taxon>eudicotyledons</taxon>
        <taxon>Gunneridae</taxon>
        <taxon>Pentapetalae</taxon>
        <taxon>rosids</taxon>
        <taxon>malvids</taxon>
        <taxon>Myrtales</taxon>
        <taxon>Lythraceae</taxon>
        <taxon>Punica</taxon>
    </lineage>
</organism>
<dbReference type="Pfam" id="PF07647">
    <property type="entry name" value="SAM_2"/>
    <property type="match status" value="1"/>
</dbReference>
<evidence type="ECO:0000313" key="4">
    <source>
        <dbReference type="Proteomes" id="UP000197138"/>
    </source>
</evidence>
<gene>
    <name evidence="6" type="primary">LOC116194118</name>
    <name evidence="3" type="ORF">CDL15_Pgr023881</name>
</gene>
<reference evidence="4" key="1">
    <citation type="journal article" date="2017" name="Plant J.">
        <title>The pomegranate (Punica granatum L.) genome and the genomics of punicalagin biosynthesis.</title>
        <authorList>
            <person name="Qin G."/>
            <person name="Xu C."/>
            <person name="Ming R."/>
            <person name="Tang H."/>
            <person name="Guyot R."/>
            <person name="Kramer E.M."/>
            <person name="Hu Y."/>
            <person name="Yi X."/>
            <person name="Qi Y."/>
            <person name="Xu X."/>
            <person name="Gao Z."/>
            <person name="Pan H."/>
            <person name="Jian J."/>
            <person name="Tian Y."/>
            <person name="Yue Z."/>
            <person name="Xu Y."/>
        </authorList>
    </citation>
    <scope>NUCLEOTIDE SEQUENCE [LARGE SCALE GENOMIC DNA]</scope>
    <source>
        <strain evidence="4">cv. Dabenzi</strain>
    </source>
</reference>
<evidence type="ECO:0000259" key="2">
    <source>
        <dbReference type="Pfam" id="PF07647"/>
    </source>
</evidence>
<dbReference type="InterPro" id="IPR013761">
    <property type="entry name" value="SAM/pointed_sf"/>
</dbReference>
<evidence type="ECO:0000313" key="5">
    <source>
        <dbReference type="Proteomes" id="UP000515151"/>
    </source>
</evidence>
<reference evidence="6" key="4">
    <citation type="submission" date="2025-04" db="UniProtKB">
        <authorList>
            <consortium name="RefSeq"/>
        </authorList>
    </citation>
    <scope>IDENTIFICATION</scope>
    <source>
        <tissue evidence="6">Leaf</tissue>
    </source>
</reference>
<dbReference type="AlphaFoldDB" id="A0A218XV46"/>
<dbReference type="OrthoDB" id="1887912at2759"/>
<dbReference type="GeneID" id="116194118"/>
<sequence>MDWFAWLSKSGLDPGLVYEYSLEFTRNELQAEDLPHFDHEFLQSMGISVAKHRLEILKLARKDSSRLGKQLSGLFSAIHRTKRSVGKYIGKLISHEEAAVKESHEAGDGSRENWRLALTRQCKSDKEGRPAVKHRSLALSGPLDGKYQHKYLTAAHRSPKLSGPLVYGPKSPMLSAALDVKSHEKAMRALRSPKLSGPLDGWAVNRSPKLSGPLDGRQVTNKNLKFSGPLERTTNKSPRVSGSLEGMGPGMRMSPKVHGNGNFDVGVIDAFDEHSLWAKLFHDMKPT</sequence>
<evidence type="ECO:0000313" key="6">
    <source>
        <dbReference type="RefSeq" id="XP_031378708.1"/>
    </source>
</evidence>
<dbReference type="RefSeq" id="XP_031378708.1">
    <property type="nucleotide sequence ID" value="XM_031522848.1"/>
</dbReference>
<dbReference type="SUPFAM" id="SSF47769">
    <property type="entry name" value="SAM/Pointed domain"/>
    <property type="match status" value="1"/>
</dbReference>
<dbReference type="Proteomes" id="UP000197138">
    <property type="component" value="Unassembled WGS sequence"/>
</dbReference>
<feature type="region of interest" description="Disordered" evidence="1">
    <location>
        <begin position="200"/>
        <end position="250"/>
    </location>
</feature>
<dbReference type="PANTHER" id="PTHR33915:SF3">
    <property type="entry name" value="STERILE ALPHA MOTIF (SAM) DOMAIN PROTEIN"/>
    <property type="match status" value="1"/>
</dbReference>
<feature type="domain" description="SAM" evidence="2">
    <location>
        <begin position="19"/>
        <end position="58"/>
    </location>
</feature>
<evidence type="ECO:0000313" key="3">
    <source>
        <dbReference type="EMBL" id="OWM89035.1"/>
    </source>
</evidence>
<proteinExistence type="predicted"/>
<name>A0A218XV46_PUNGR</name>
<protein>
    <submittedName>
        <fullName evidence="6">Uncharacterized protein LOC116194118</fullName>
    </submittedName>
</protein>
<dbReference type="EMBL" id="MTKT01000688">
    <property type="protein sequence ID" value="OWM89035.1"/>
    <property type="molecule type" value="Genomic_DNA"/>
</dbReference>
<reference evidence="3" key="2">
    <citation type="submission" date="2017-06" db="EMBL/GenBank/DDBJ databases">
        <title>The pomegranate genome and the genomics of punicalagin biosynthesis.</title>
        <authorList>
            <person name="Xu C."/>
        </authorList>
    </citation>
    <scope>NUCLEOTIDE SEQUENCE [LARGE SCALE GENOMIC DNA]</scope>
    <source>
        <tissue evidence="3">Fresh leaf</tissue>
    </source>
</reference>
<dbReference type="CDD" id="cd09487">
    <property type="entry name" value="SAM_superfamily"/>
    <property type="match status" value="1"/>
</dbReference>